<protein>
    <submittedName>
        <fullName evidence="2">Uncharacterized protein</fullName>
    </submittedName>
</protein>
<reference evidence="1 4" key="2">
    <citation type="journal article" date="2019" name="Emerg. Microbes Infect.">
        <title>Comprehensive subspecies identification of 175 nontuberculous mycobacteria species based on 7547 genomic profiles.</title>
        <authorList>
            <person name="Matsumoto Y."/>
            <person name="Kinjo T."/>
            <person name="Motooka D."/>
            <person name="Nabeya D."/>
            <person name="Jung N."/>
            <person name="Uechi K."/>
            <person name="Horii T."/>
            <person name="Iida T."/>
            <person name="Fujita J."/>
            <person name="Nakamura S."/>
        </authorList>
    </citation>
    <scope>NUCLEOTIDE SEQUENCE [LARGE SCALE GENOMIC DNA]</scope>
    <source>
        <strain evidence="1 4">JCM 18113</strain>
    </source>
</reference>
<reference evidence="1" key="3">
    <citation type="submission" date="2020-02" db="EMBL/GenBank/DDBJ databases">
        <authorList>
            <person name="Matsumoto Y."/>
            <person name="Motooka D."/>
            <person name="Nakamura S."/>
        </authorList>
    </citation>
    <scope>NUCLEOTIDE SEQUENCE</scope>
    <source>
        <strain evidence="1">JCM 18113</strain>
    </source>
</reference>
<dbReference type="STRING" id="560555.BST30_16460"/>
<gene>
    <name evidence="2" type="ORF">BST30_16460</name>
    <name evidence="1" type="ORF">MMAN_54660</name>
</gene>
<evidence type="ECO:0000313" key="2">
    <source>
        <dbReference type="EMBL" id="ORB04771.1"/>
    </source>
</evidence>
<accession>A0A1X0FSL2</accession>
<evidence type="ECO:0000313" key="4">
    <source>
        <dbReference type="Proteomes" id="UP000465812"/>
    </source>
</evidence>
<name>A0A1X0FSL2_MYCNT</name>
<keyword evidence="4" id="KW-1185">Reference proteome</keyword>
<evidence type="ECO:0000313" key="3">
    <source>
        <dbReference type="Proteomes" id="UP000192760"/>
    </source>
</evidence>
<reference evidence="2 3" key="1">
    <citation type="submission" date="2017-02" db="EMBL/GenBank/DDBJ databases">
        <title>The new phylogeny of genus Mycobacterium.</title>
        <authorList>
            <person name="Tortoli E."/>
            <person name="Trovato A."/>
            <person name="Cirillo D.M."/>
        </authorList>
    </citation>
    <scope>NUCLEOTIDE SEQUENCE [LARGE SCALE GENOMIC DNA]</scope>
    <source>
        <strain evidence="2 3">DSM 45255</strain>
    </source>
</reference>
<dbReference type="AlphaFoldDB" id="A0A1X0FSL2"/>
<organism evidence="2 3">
    <name type="scientific">Mycobacterium mantenii</name>
    <dbReference type="NCBI Taxonomy" id="560555"/>
    <lineage>
        <taxon>Bacteria</taxon>
        <taxon>Bacillati</taxon>
        <taxon>Actinomycetota</taxon>
        <taxon>Actinomycetes</taxon>
        <taxon>Mycobacteriales</taxon>
        <taxon>Mycobacteriaceae</taxon>
        <taxon>Mycobacterium</taxon>
        <taxon>Mycobacterium avium complex (MAC)</taxon>
    </lineage>
</organism>
<evidence type="ECO:0000313" key="1">
    <source>
        <dbReference type="EMBL" id="BBY41332.1"/>
    </source>
</evidence>
<dbReference type="Proteomes" id="UP000465812">
    <property type="component" value="Chromosome"/>
</dbReference>
<sequence>MTDESRPFRAEIEEILVNRSSTRFGKVAAGMKRGLSDAEMAQEAVAAGEPIRADSVAAVRRIVRLSLDDELVTAPSEAEEQANLFRELLNHHCSPGLLQHITSRLTRLQAVGPNVKLTPLGAGHLGANAASQREKLPPLCPVCNQFHSGECL</sequence>
<dbReference type="EMBL" id="AP022590">
    <property type="protein sequence ID" value="BBY41332.1"/>
    <property type="molecule type" value="Genomic_DNA"/>
</dbReference>
<proteinExistence type="predicted"/>
<dbReference type="Proteomes" id="UP000192760">
    <property type="component" value="Unassembled WGS sequence"/>
</dbReference>
<dbReference type="RefSeq" id="WP_083096219.1">
    <property type="nucleotide sequence ID" value="NZ_AP022590.1"/>
</dbReference>
<dbReference type="EMBL" id="MVHW01000018">
    <property type="protein sequence ID" value="ORB04771.1"/>
    <property type="molecule type" value="Genomic_DNA"/>
</dbReference>